<dbReference type="Proteomes" id="UP000076858">
    <property type="component" value="Unassembled WGS sequence"/>
</dbReference>
<sequence length="158" mass="16718">MNATALSSDALRFVYGRYRQPTSVPGISLYETTSNENNHDHDDIKHGGHGSGDPGDSDESDSDVVLGADQERLFIDDPLLLSRGGPEELGYGPPLSPSGNSEESYTVDDGTTTVSSSYPSGSRSAVSADESHRVAAAAVEAIAASPHIRPAKFPEYKH</sequence>
<keyword evidence="2" id="KW-0378">Hydrolase</keyword>
<evidence type="ECO:0000313" key="2">
    <source>
        <dbReference type="EMBL" id="KZS11635.1"/>
    </source>
</evidence>
<dbReference type="GO" id="GO:0006508">
    <property type="term" value="P:proteolysis"/>
    <property type="evidence" value="ECO:0007669"/>
    <property type="project" value="UniProtKB-KW"/>
</dbReference>
<keyword evidence="2" id="KW-0401">Integrin</keyword>
<keyword evidence="2" id="KW-0482">Metalloprotease</keyword>
<accession>A0A164USS0</accession>
<evidence type="ECO:0000313" key="3">
    <source>
        <dbReference type="Proteomes" id="UP000076858"/>
    </source>
</evidence>
<reference evidence="2 3" key="1">
    <citation type="submission" date="2016-03" db="EMBL/GenBank/DDBJ databases">
        <title>EvidentialGene: Evidence-directed Construction of Genes on Genomes.</title>
        <authorList>
            <person name="Gilbert D.G."/>
            <person name="Choi J.-H."/>
            <person name="Mockaitis K."/>
            <person name="Colbourne J."/>
            <person name="Pfrender M."/>
        </authorList>
    </citation>
    <scope>NUCLEOTIDE SEQUENCE [LARGE SCALE GENOMIC DNA]</scope>
    <source>
        <strain evidence="2 3">Xinb3</strain>
        <tissue evidence="2">Complete organism</tissue>
    </source>
</reference>
<keyword evidence="2" id="KW-0645">Protease</keyword>
<feature type="region of interest" description="Disordered" evidence="1">
    <location>
        <begin position="23"/>
        <end position="130"/>
    </location>
</feature>
<feature type="compositionally biased region" description="Polar residues" evidence="1">
    <location>
        <begin position="23"/>
        <end position="36"/>
    </location>
</feature>
<protein>
    <submittedName>
        <fullName evidence="2">Putative Adam a disintegrin and metalloprotease</fullName>
    </submittedName>
</protein>
<comment type="caution">
    <text evidence="2">The sequence shown here is derived from an EMBL/GenBank/DDBJ whole genome shotgun (WGS) entry which is preliminary data.</text>
</comment>
<keyword evidence="3" id="KW-1185">Reference proteome</keyword>
<dbReference type="GO" id="GO:0007229">
    <property type="term" value="P:integrin-mediated signaling pathway"/>
    <property type="evidence" value="ECO:0007669"/>
    <property type="project" value="UniProtKB-KW"/>
</dbReference>
<dbReference type="GO" id="GO:0008237">
    <property type="term" value="F:metallopeptidase activity"/>
    <property type="evidence" value="ECO:0007669"/>
    <property type="project" value="UniProtKB-KW"/>
</dbReference>
<proteinExistence type="predicted"/>
<dbReference type="AlphaFoldDB" id="A0A164USS0"/>
<dbReference type="OrthoDB" id="5951731at2759"/>
<feature type="compositionally biased region" description="Basic and acidic residues" evidence="1">
    <location>
        <begin position="37"/>
        <end position="46"/>
    </location>
</feature>
<name>A0A164USS0_9CRUS</name>
<feature type="compositionally biased region" description="Low complexity" evidence="1">
    <location>
        <begin position="107"/>
        <end position="118"/>
    </location>
</feature>
<gene>
    <name evidence="2" type="ORF">APZ42_023554</name>
</gene>
<evidence type="ECO:0000256" key="1">
    <source>
        <dbReference type="SAM" id="MobiDB-lite"/>
    </source>
</evidence>
<dbReference type="EMBL" id="LRGB01001574">
    <property type="protein sequence ID" value="KZS11635.1"/>
    <property type="molecule type" value="Genomic_DNA"/>
</dbReference>
<organism evidence="2 3">
    <name type="scientific">Daphnia magna</name>
    <dbReference type="NCBI Taxonomy" id="35525"/>
    <lineage>
        <taxon>Eukaryota</taxon>
        <taxon>Metazoa</taxon>
        <taxon>Ecdysozoa</taxon>
        <taxon>Arthropoda</taxon>
        <taxon>Crustacea</taxon>
        <taxon>Branchiopoda</taxon>
        <taxon>Diplostraca</taxon>
        <taxon>Cladocera</taxon>
        <taxon>Anomopoda</taxon>
        <taxon>Daphniidae</taxon>
        <taxon>Daphnia</taxon>
    </lineage>
</organism>